<name>A0ACA9N3H2_9GLOM</name>
<protein>
    <submittedName>
        <fullName evidence="1">12800_t:CDS:1</fullName>
    </submittedName>
</protein>
<reference evidence="1" key="1">
    <citation type="submission" date="2021-06" db="EMBL/GenBank/DDBJ databases">
        <authorList>
            <person name="Kallberg Y."/>
            <person name="Tangrot J."/>
            <person name="Rosling A."/>
        </authorList>
    </citation>
    <scope>NUCLEOTIDE SEQUENCE</scope>
    <source>
        <strain evidence="1">CL356</strain>
    </source>
</reference>
<dbReference type="Proteomes" id="UP000789525">
    <property type="component" value="Unassembled WGS sequence"/>
</dbReference>
<comment type="caution">
    <text evidence="1">The sequence shown here is derived from an EMBL/GenBank/DDBJ whole genome shotgun (WGS) entry which is preliminary data.</text>
</comment>
<gene>
    <name evidence="1" type="ORF">ACOLOM_LOCUS7645</name>
</gene>
<proteinExistence type="predicted"/>
<organism evidence="1 2">
    <name type="scientific">Acaulospora colombiana</name>
    <dbReference type="NCBI Taxonomy" id="27376"/>
    <lineage>
        <taxon>Eukaryota</taxon>
        <taxon>Fungi</taxon>
        <taxon>Fungi incertae sedis</taxon>
        <taxon>Mucoromycota</taxon>
        <taxon>Glomeromycotina</taxon>
        <taxon>Glomeromycetes</taxon>
        <taxon>Diversisporales</taxon>
        <taxon>Acaulosporaceae</taxon>
        <taxon>Acaulospora</taxon>
    </lineage>
</organism>
<evidence type="ECO:0000313" key="1">
    <source>
        <dbReference type="EMBL" id="CAG8631468.1"/>
    </source>
</evidence>
<keyword evidence="2" id="KW-1185">Reference proteome</keyword>
<evidence type="ECO:0000313" key="2">
    <source>
        <dbReference type="Proteomes" id="UP000789525"/>
    </source>
</evidence>
<dbReference type="EMBL" id="CAJVPT010018133">
    <property type="protein sequence ID" value="CAG8631468.1"/>
    <property type="molecule type" value="Genomic_DNA"/>
</dbReference>
<sequence>MNNSNDGLSVMGPTGSASGSNQTVGTGLKSCTQEIAPTDCFRVGGKNVVLLDTPGFDDTKVSDYDILEGIAEYMVKTVGGIAVRNLRMFESLCGDDPLKSVVVVTNMWGLLPNLGIGEAREQELRQDPDFFARVLAGGANLMRHSETIQSSHAIISTSLTGTGSKRLAIQTEMVDDRLRLDETSAAAELIKDFDAMIQNLERRIQKEQRARPGETAKDRRARQASIKKMQKKILELEERKKNLVLLRVSSYELGLDR</sequence>
<accession>A0ACA9N3H2</accession>